<accession>A0ABP7TCN1</accession>
<keyword evidence="5 11" id="KW-0028">Amino-acid biosynthesis</keyword>
<comment type="pathway">
    <text evidence="1">Amino-acid biosynthesis; L-histidine biosynthesis; L-histidine from 5-phospho-alpha-D-ribose 1-diphosphate: step 5/9.</text>
</comment>
<dbReference type="InterPro" id="IPR011060">
    <property type="entry name" value="RibuloseP-bd_barrel"/>
</dbReference>
<dbReference type="EMBL" id="BAABDK010000001">
    <property type="protein sequence ID" value="GAA4024083.1"/>
    <property type="molecule type" value="Genomic_DNA"/>
</dbReference>
<evidence type="ECO:0000256" key="6">
    <source>
        <dbReference type="ARBA" id="ARBA00023102"/>
    </source>
</evidence>
<dbReference type="Pfam" id="PF00977">
    <property type="entry name" value="His_biosynth"/>
    <property type="match status" value="1"/>
</dbReference>
<evidence type="ECO:0000313" key="12">
    <source>
        <dbReference type="EMBL" id="GAA4024083.1"/>
    </source>
</evidence>
<evidence type="ECO:0000256" key="11">
    <source>
        <dbReference type="RuleBase" id="RU003657"/>
    </source>
</evidence>
<organism evidence="12 13">
    <name type="scientific">Hymenobacter glaciei</name>
    <dbReference type="NCBI Taxonomy" id="877209"/>
    <lineage>
        <taxon>Bacteria</taxon>
        <taxon>Pseudomonadati</taxon>
        <taxon>Bacteroidota</taxon>
        <taxon>Cytophagia</taxon>
        <taxon>Cytophagales</taxon>
        <taxon>Hymenobacteraceae</taxon>
        <taxon>Hymenobacter</taxon>
    </lineage>
</organism>
<dbReference type="Gene3D" id="3.20.20.70">
    <property type="entry name" value="Aldolase class I"/>
    <property type="match status" value="1"/>
</dbReference>
<evidence type="ECO:0000256" key="7">
    <source>
        <dbReference type="ARBA" id="ARBA00023239"/>
    </source>
</evidence>
<evidence type="ECO:0000256" key="5">
    <source>
        <dbReference type="ARBA" id="ARBA00022605"/>
    </source>
</evidence>
<sequence>MKGIQFEGLRDAGDPVSLAERYALEGADELVFLDITATNQRRQPLTELVRNIARVLDIPFTVGGGINTVADVEALLLSGADKVSINSAALARPEFINELARRFGSQCIVVAVDARQVAGEWQVMTRAGTTATGREAVAWCREAAERGAGELLLTSMSHDGTKSGFALELTRAVADAVPVPVIASGGAGQPSDFTDVFMAGGADAALAASIFHFNETALPALKSYLQSAGIAVRP</sequence>
<comment type="caution">
    <text evidence="12">The sequence shown here is derived from an EMBL/GenBank/DDBJ whole genome shotgun (WGS) entry which is preliminary data.</text>
</comment>
<evidence type="ECO:0000256" key="2">
    <source>
        <dbReference type="ARBA" id="ARBA00009667"/>
    </source>
</evidence>
<dbReference type="InterPro" id="IPR013785">
    <property type="entry name" value="Aldolase_TIM"/>
</dbReference>
<dbReference type="EC" id="4.3.2.10" evidence="4"/>
<evidence type="ECO:0000256" key="1">
    <source>
        <dbReference type="ARBA" id="ARBA00005091"/>
    </source>
</evidence>
<evidence type="ECO:0000256" key="3">
    <source>
        <dbReference type="ARBA" id="ARBA00011152"/>
    </source>
</evidence>
<evidence type="ECO:0000256" key="9">
    <source>
        <dbReference type="ARBA" id="ARBA00030264"/>
    </source>
</evidence>
<reference evidence="13" key="1">
    <citation type="journal article" date="2019" name="Int. J. Syst. Evol. Microbiol.">
        <title>The Global Catalogue of Microorganisms (GCM) 10K type strain sequencing project: providing services to taxonomists for standard genome sequencing and annotation.</title>
        <authorList>
            <consortium name="The Broad Institute Genomics Platform"/>
            <consortium name="The Broad Institute Genome Sequencing Center for Infectious Disease"/>
            <person name="Wu L."/>
            <person name="Ma J."/>
        </authorList>
    </citation>
    <scope>NUCLEOTIDE SEQUENCE [LARGE SCALE GENOMIC DNA]</scope>
    <source>
        <strain evidence="13">JCM 17225</strain>
    </source>
</reference>
<dbReference type="CDD" id="cd04731">
    <property type="entry name" value="HisF"/>
    <property type="match status" value="1"/>
</dbReference>
<dbReference type="SUPFAM" id="SSF51366">
    <property type="entry name" value="Ribulose-phoshate binding barrel"/>
    <property type="match status" value="1"/>
</dbReference>
<keyword evidence="13" id="KW-1185">Reference proteome</keyword>
<comment type="catalytic activity">
    <reaction evidence="10">
        <text>5-[(5-phospho-1-deoxy-D-ribulos-1-ylimino)methylamino]-1-(5-phospho-beta-D-ribosyl)imidazole-4-carboxamide + L-glutamine = D-erythro-1-(imidazol-4-yl)glycerol 3-phosphate + 5-amino-1-(5-phospho-beta-D-ribosyl)imidazole-4-carboxamide + L-glutamate + H(+)</text>
        <dbReference type="Rhea" id="RHEA:24793"/>
        <dbReference type="ChEBI" id="CHEBI:15378"/>
        <dbReference type="ChEBI" id="CHEBI:29985"/>
        <dbReference type="ChEBI" id="CHEBI:58278"/>
        <dbReference type="ChEBI" id="CHEBI:58359"/>
        <dbReference type="ChEBI" id="CHEBI:58475"/>
        <dbReference type="ChEBI" id="CHEBI:58525"/>
        <dbReference type="EC" id="4.3.2.10"/>
    </reaction>
</comment>
<dbReference type="PANTHER" id="PTHR21235:SF2">
    <property type="entry name" value="IMIDAZOLE GLYCEROL PHOSPHATE SYNTHASE HISHF"/>
    <property type="match status" value="1"/>
</dbReference>
<dbReference type="InterPro" id="IPR050064">
    <property type="entry name" value="IGPS_HisA/HisF"/>
</dbReference>
<keyword evidence="7" id="KW-0456">Lyase</keyword>
<dbReference type="InterPro" id="IPR004651">
    <property type="entry name" value="HisF"/>
</dbReference>
<dbReference type="NCBIfam" id="TIGR00735">
    <property type="entry name" value="hisF"/>
    <property type="match status" value="1"/>
</dbReference>
<dbReference type="InterPro" id="IPR006062">
    <property type="entry name" value="His_biosynth"/>
</dbReference>
<protein>
    <recommendedName>
        <fullName evidence="4">imidazole glycerol-phosphate synthase</fullName>
        <ecNumber evidence="4">4.3.2.10</ecNumber>
    </recommendedName>
    <alternativeName>
        <fullName evidence="9">IGP synthase cyclase subunit</fullName>
    </alternativeName>
</protein>
<evidence type="ECO:0000313" key="13">
    <source>
        <dbReference type="Proteomes" id="UP001501469"/>
    </source>
</evidence>
<evidence type="ECO:0000256" key="4">
    <source>
        <dbReference type="ARBA" id="ARBA00012809"/>
    </source>
</evidence>
<name>A0ABP7TCN1_9BACT</name>
<comment type="subunit">
    <text evidence="3">Heterodimer of HisH and HisF.</text>
</comment>
<keyword evidence="6 11" id="KW-0368">Histidine biosynthesis</keyword>
<comment type="similarity">
    <text evidence="2 11">Belongs to the HisA/HisF family.</text>
</comment>
<evidence type="ECO:0000256" key="10">
    <source>
        <dbReference type="ARBA" id="ARBA00047838"/>
    </source>
</evidence>
<comment type="function">
    <text evidence="8">IGPS catalyzes the conversion of PRFAR and glutamine to IGP, AICAR and glutamate. The HisF subunit catalyzes the cyclization activity that produces IGP and AICAR from PRFAR using the ammonia provided by the HisH subunit.</text>
</comment>
<proteinExistence type="inferred from homology"/>
<gene>
    <name evidence="12" type="primary">hisF</name>
    <name evidence="12" type="ORF">GCM10022409_05000</name>
</gene>
<dbReference type="PANTHER" id="PTHR21235">
    <property type="entry name" value="IMIDAZOLE GLYCEROL PHOSPHATE SYNTHASE SUBUNIT HISF/H IGP SYNTHASE SUBUNIT HISF/H"/>
    <property type="match status" value="1"/>
</dbReference>
<dbReference type="Proteomes" id="UP001501469">
    <property type="component" value="Unassembled WGS sequence"/>
</dbReference>
<evidence type="ECO:0000256" key="8">
    <source>
        <dbReference type="ARBA" id="ARBA00025475"/>
    </source>
</evidence>